<dbReference type="EMBL" id="MU864942">
    <property type="protein sequence ID" value="KAK4465146.1"/>
    <property type="molecule type" value="Genomic_DNA"/>
</dbReference>
<feature type="compositionally biased region" description="Low complexity" evidence="1">
    <location>
        <begin position="317"/>
        <end position="334"/>
    </location>
</feature>
<reference evidence="2" key="1">
    <citation type="journal article" date="2023" name="Mol. Phylogenet. Evol.">
        <title>Genome-scale phylogeny and comparative genomics of the fungal order Sordariales.</title>
        <authorList>
            <person name="Hensen N."/>
            <person name="Bonometti L."/>
            <person name="Westerberg I."/>
            <person name="Brannstrom I.O."/>
            <person name="Guillou S."/>
            <person name="Cros-Aarteil S."/>
            <person name="Calhoun S."/>
            <person name="Haridas S."/>
            <person name="Kuo A."/>
            <person name="Mondo S."/>
            <person name="Pangilinan J."/>
            <person name="Riley R."/>
            <person name="LaButti K."/>
            <person name="Andreopoulos B."/>
            <person name="Lipzen A."/>
            <person name="Chen C."/>
            <person name="Yan M."/>
            <person name="Daum C."/>
            <person name="Ng V."/>
            <person name="Clum A."/>
            <person name="Steindorff A."/>
            <person name="Ohm R.A."/>
            <person name="Martin F."/>
            <person name="Silar P."/>
            <person name="Natvig D.O."/>
            <person name="Lalanne C."/>
            <person name="Gautier V."/>
            <person name="Ament-Velasquez S.L."/>
            <person name="Kruys A."/>
            <person name="Hutchinson M.I."/>
            <person name="Powell A.J."/>
            <person name="Barry K."/>
            <person name="Miller A.N."/>
            <person name="Grigoriev I.V."/>
            <person name="Debuchy R."/>
            <person name="Gladieux P."/>
            <person name="Hiltunen Thoren M."/>
            <person name="Johannesson H."/>
        </authorList>
    </citation>
    <scope>NUCLEOTIDE SEQUENCE</scope>
    <source>
        <strain evidence="2">PSN324</strain>
    </source>
</reference>
<dbReference type="AlphaFoldDB" id="A0AAV9HWP1"/>
<evidence type="ECO:0000313" key="2">
    <source>
        <dbReference type="EMBL" id="KAK4465146.1"/>
    </source>
</evidence>
<feature type="compositionally biased region" description="Polar residues" evidence="1">
    <location>
        <begin position="720"/>
        <end position="741"/>
    </location>
</feature>
<sequence>MHYSPLRTTIAATCRLPSALHSQTLTNSPRRPNTQFYRCALGPFPLYKPTANLLLGAWSLSRRHTPPSLPPLALMSRSGVFWPRYILSIPPGCCSLIDKNAVQTDRTMKSTRRSSRSESTSSQSWPPQDASSLTSAGRLSNGWGVCPVLSATKPNNKKPSEAPTKAPTGNADAMADSAFSRSPIARYFGELGIPRRFTRRRCSDTSSINSVPSSTSSDVESEAEDCEADLTNASEATPSPPFPSLDSDVEAEKDPLQIAPDGSPAPTSSLKSDSNPSSPNLEYRAVEQAAQLTSTSTGHRNLGTPSTSPELAKPIGSSQESRSGSPSSCASGVRSLSRCSNASHAVSINDINDVLAAAATKNTEPYLTPSLTAGSSVLDDGSRPNNDLDAPNDLLSCVREGSAVLDPDISLESAEPRASHAETCLLDSETANADAELQTTVLEDKSEQPLHFSQSATTDEARMSADGELQDPVDRSVDMGSPIVDPDAHGDSQMTHAGTKDEIFQQQSPPTEVDLHPADIADGAKDSIKLSPPTPEQSTYEVNLSLPRIAKDSFTEVSPRLFYSTSSTAHNHRANITYARAATTFPGAFMIEMSNNHAATNGVRALEPCPECPDSAITPLDALRLALGTRPHQHKANPDAGVSRASSTPHQGFYANAVFAPCENRKTPQKQPKLSISPVFNTPSTSNHMSSVEREDSPLSEPDSPLTEIDTDTEEYLQKTLSVQPERQSSISRQKPSSNRFSAECEEKIEDVIFVRTDWPPQKQASSQTHRQTPARPKSQNKRKRSPSPTTRAIPSSGPPPTSSRQRKPSKKLGTFSSDTSTQDRVRQHRVTQPVAQLSNTAPNLVSPVVSKLSTPEGKNAADDEKRSHTMSLRRRDTAPLKDSERERAALVWLYNHYSGDLKRIRNDLPGSWGRGPEEKDRLLRILGEVEREGGIKLTAAHSERGRRLAGFS</sequence>
<proteinExistence type="predicted"/>
<feature type="compositionally biased region" description="Polar residues" evidence="1">
    <location>
        <begin position="763"/>
        <end position="772"/>
    </location>
</feature>
<feature type="compositionally biased region" description="Polar residues" evidence="1">
    <location>
        <begin position="834"/>
        <end position="844"/>
    </location>
</feature>
<feature type="region of interest" description="Disordered" evidence="1">
    <location>
        <begin position="445"/>
        <end position="474"/>
    </location>
</feature>
<feature type="region of interest" description="Disordered" evidence="1">
    <location>
        <begin position="104"/>
        <end position="138"/>
    </location>
</feature>
<feature type="region of interest" description="Disordered" evidence="1">
    <location>
        <begin position="665"/>
        <end position="708"/>
    </location>
</feature>
<feature type="region of interest" description="Disordered" evidence="1">
    <location>
        <begin position="293"/>
        <end position="334"/>
    </location>
</feature>
<feature type="compositionally biased region" description="Polar residues" evidence="1">
    <location>
        <begin position="669"/>
        <end position="690"/>
    </location>
</feature>
<keyword evidence="3" id="KW-1185">Reference proteome</keyword>
<comment type="caution">
    <text evidence="2">The sequence shown here is derived from an EMBL/GenBank/DDBJ whole genome shotgun (WGS) entry which is preliminary data.</text>
</comment>
<feature type="region of interest" description="Disordered" evidence="1">
    <location>
        <begin position="150"/>
        <end position="174"/>
    </location>
</feature>
<feature type="compositionally biased region" description="Low complexity" evidence="1">
    <location>
        <begin position="204"/>
        <end position="218"/>
    </location>
</feature>
<accession>A0AAV9HWP1</accession>
<feature type="region of interest" description="Disordered" evidence="1">
    <location>
        <begin position="720"/>
        <end position="743"/>
    </location>
</feature>
<gene>
    <name evidence="2" type="ORF">QBC42DRAFT_315460</name>
</gene>
<feature type="compositionally biased region" description="Polar residues" evidence="1">
    <location>
        <begin position="293"/>
        <end position="309"/>
    </location>
</feature>
<feature type="compositionally biased region" description="Acidic residues" evidence="1">
    <location>
        <begin position="219"/>
        <end position="228"/>
    </location>
</feature>
<feature type="compositionally biased region" description="Polar residues" evidence="1">
    <location>
        <begin position="125"/>
        <end position="138"/>
    </location>
</feature>
<evidence type="ECO:0000313" key="3">
    <source>
        <dbReference type="Proteomes" id="UP001321749"/>
    </source>
</evidence>
<feature type="compositionally biased region" description="Low complexity" evidence="1">
    <location>
        <begin position="268"/>
        <end position="280"/>
    </location>
</feature>
<evidence type="ECO:0000256" key="1">
    <source>
        <dbReference type="SAM" id="MobiDB-lite"/>
    </source>
</evidence>
<feature type="compositionally biased region" description="Basic and acidic residues" evidence="1">
    <location>
        <begin position="860"/>
        <end position="882"/>
    </location>
</feature>
<reference evidence="2" key="2">
    <citation type="submission" date="2023-06" db="EMBL/GenBank/DDBJ databases">
        <authorList>
            <consortium name="Lawrence Berkeley National Laboratory"/>
            <person name="Mondo S.J."/>
            <person name="Hensen N."/>
            <person name="Bonometti L."/>
            <person name="Westerberg I."/>
            <person name="Brannstrom I.O."/>
            <person name="Guillou S."/>
            <person name="Cros-Aarteil S."/>
            <person name="Calhoun S."/>
            <person name="Haridas S."/>
            <person name="Kuo A."/>
            <person name="Pangilinan J."/>
            <person name="Riley R."/>
            <person name="Labutti K."/>
            <person name="Andreopoulos B."/>
            <person name="Lipzen A."/>
            <person name="Chen C."/>
            <person name="Yanf M."/>
            <person name="Daum C."/>
            <person name="Ng V."/>
            <person name="Clum A."/>
            <person name="Steindorff A."/>
            <person name="Ohm R."/>
            <person name="Martin F."/>
            <person name="Silar P."/>
            <person name="Natvig D."/>
            <person name="Lalanne C."/>
            <person name="Gautier V."/>
            <person name="Ament-Velasquez S.L."/>
            <person name="Kruys A."/>
            <person name="Hutchinson M.I."/>
            <person name="Powell A.J."/>
            <person name="Barry K."/>
            <person name="Miller A.N."/>
            <person name="Grigoriev I.V."/>
            <person name="Debuchy R."/>
            <person name="Gladieux P."/>
            <person name="Thoren M.H."/>
            <person name="Johannesson H."/>
        </authorList>
    </citation>
    <scope>NUCLEOTIDE SEQUENCE</scope>
    <source>
        <strain evidence="2">PSN324</strain>
    </source>
</reference>
<name>A0AAV9HWP1_9PEZI</name>
<dbReference type="Proteomes" id="UP001321749">
    <property type="component" value="Unassembled WGS sequence"/>
</dbReference>
<organism evidence="2 3">
    <name type="scientific">Cladorrhinum samala</name>
    <dbReference type="NCBI Taxonomy" id="585594"/>
    <lineage>
        <taxon>Eukaryota</taxon>
        <taxon>Fungi</taxon>
        <taxon>Dikarya</taxon>
        <taxon>Ascomycota</taxon>
        <taxon>Pezizomycotina</taxon>
        <taxon>Sordariomycetes</taxon>
        <taxon>Sordariomycetidae</taxon>
        <taxon>Sordariales</taxon>
        <taxon>Podosporaceae</taxon>
        <taxon>Cladorrhinum</taxon>
    </lineage>
</organism>
<feature type="region of interest" description="Disordered" evidence="1">
    <location>
        <begin position="201"/>
        <end position="280"/>
    </location>
</feature>
<feature type="region of interest" description="Disordered" evidence="1">
    <location>
        <begin position="760"/>
        <end position="882"/>
    </location>
</feature>
<protein>
    <submittedName>
        <fullName evidence="2">Uncharacterized protein</fullName>
    </submittedName>
</protein>